<protein>
    <submittedName>
        <fullName evidence="2">Flagellar biosynthetic protein FlhB</fullName>
    </submittedName>
</protein>
<dbReference type="PRINTS" id="PR00950">
    <property type="entry name" value="TYPE3IMSPROT"/>
</dbReference>
<dbReference type="GO" id="GO:0009306">
    <property type="term" value="P:protein secretion"/>
    <property type="evidence" value="ECO:0007669"/>
    <property type="project" value="InterPro"/>
</dbReference>
<dbReference type="KEGG" id="aay:WYH_03134"/>
<evidence type="ECO:0000313" key="2">
    <source>
        <dbReference type="EMBL" id="AKH44153.1"/>
    </source>
</evidence>
<proteinExistence type="inferred from homology"/>
<dbReference type="Pfam" id="PF01312">
    <property type="entry name" value="Bac_export_2"/>
    <property type="match status" value="1"/>
</dbReference>
<dbReference type="PANTHER" id="PTHR30531">
    <property type="entry name" value="FLAGELLAR BIOSYNTHETIC PROTEIN FLHB"/>
    <property type="match status" value="1"/>
</dbReference>
<comment type="similarity">
    <text evidence="1">Belongs to the type III secretion exporter family.</text>
</comment>
<dbReference type="EMBL" id="CP011452">
    <property type="protein sequence ID" value="AKH44153.1"/>
    <property type="molecule type" value="Genomic_DNA"/>
</dbReference>
<evidence type="ECO:0000313" key="3">
    <source>
        <dbReference type="Proteomes" id="UP000034392"/>
    </source>
</evidence>
<dbReference type="PATRIC" id="fig|1267766.3.peg.3179"/>
<accession>A0A0F7KUW6</accession>
<dbReference type="RefSeq" id="WP_046904538.1">
    <property type="nucleotide sequence ID" value="NZ_CP011452.2"/>
</dbReference>
<dbReference type="Proteomes" id="UP000034392">
    <property type="component" value="Chromosome"/>
</dbReference>
<dbReference type="AlphaFoldDB" id="A0A0F7KUW6"/>
<reference evidence="2" key="1">
    <citation type="submission" date="2015-05" db="EMBL/GenBank/DDBJ databases">
        <title>The complete genome of Altererythrobacter atlanticus strain 26DY36.</title>
        <authorList>
            <person name="Wu Y.-H."/>
            <person name="Cheng H."/>
            <person name="Wu X.-W."/>
        </authorList>
    </citation>
    <scope>NUCLEOTIDE SEQUENCE [LARGE SCALE GENOMIC DNA]</scope>
    <source>
        <strain evidence="2">26DY36</strain>
    </source>
</reference>
<gene>
    <name evidence="2" type="primary">flhB</name>
    <name evidence="2" type="ORF">WYH_03134</name>
</gene>
<name>A0A0F7KUW6_9SPHN</name>
<dbReference type="SUPFAM" id="SSF160544">
    <property type="entry name" value="EscU C-terminal domain-like"/>
    <property type="match status" value="1"/>
</dbReference>
<keyword evidence="2" id="KW-0282">Flagellum</keyword>
<keyword evidence="2" id="KW-0969">Cilium</keyword>
<dbReference type="STRING" id="1267766.WYH_03134"/>
<sequence>MSETAGEKTFAPTAKRKRDAALKGDVLRSKELSSAAVILLGAAWLTFAGPWVFSDLTGILRSGFVFDRRDLIDFEPGSMLRGGLFFILPLLATIALPVVLVTLLTQLGFGGDGRWVIENLNFKGSRINPASGLKRMFGPNGLIEMGKGLLKVALLGTIAYFWGVNWLETIAGLGRGNIAHQLAAGWGAITSLLFSLAAGLVIIAMVDFPIQLIRRNMRLKMSHQEMRDENKEMEGSPEAKAARRQRQRELAAGGVAHAMREAQFVLTNPTHFAVAMTYDPAKASAPFVLAKGRGDKAQAMKELARELGVPMLEYPQLARSVYFTTRENQTIREELYAAIAAVLAFVFSLKRGEKPPVPIIDVPAELRFDADGRLQA</sequence>
<evidence type="ECO:0000256" key="1">
    <source>
        <dbReference type="ARBA" id="ARBA00010690"/>
    </source>
</evidence>
<dbReference type="InterPro" id="IPR006135">
    <property type="entry name" value="T3SS_substrate_exporter"/>
</dbReference>
<dbReference type="GO" id="GO:0005886">
    <property type="term" value="C:plasma membrane"/>
    <property type="evidence" value="ECO:0007669"/>
    <property type="project" value="TreeGrafter"/>
</dbReference>
<keyword evidence="2" id="KW-0966">Cell projection</keyword>
<dbReference type="OrthoDB" id="9807950at2"/>
<dbReference type="PANTHER" id="PTHR30531:SF12">
    <property type="entry name" value="FLAGELLAR BIOSYNTHETIC PROTEIN FLHB"/>
    <property type="match status" value="1"/>
</dbReference>
<dbReference type="InterPro" id="IPR029025">
    <property type="entry name" value="T3SS_substrate_exporter_C"/>
</dbReference>
<organism evidence="2 3">
    <name type="scientific">Croceibacterium atlanticum</name>
    <dbReference type="NCBI Taxonomy" id="1267766"/>
    <lineage>
        <taxon>Bacteria</taxon>
        <taxon>Pseudomonadati</taxon>
        <taxon>Pseudomonadota</taxon>
        <taxon>Alphaproteobacteria</taxon>
        <taxon>Sphingomonadales</taxon>
        <taxon>Erythrobacteraceae</taxon>
        <taxon>Croceibacterium</taxon>
    </lineage>
</organism>
<dbReference type="Gene3D" id="3.40.1690.10">
    <property type="entry name" value="secretion proteins EscU"/>
    <property type="match status" value="1"/>
</dbReference>
<keyword evidence="3" id="KW-1185">Reference proteome</keyword>